<dbReference type="Proteomes" id="UP000304148">
    <property type="component" value="Chromosome"/>
</dbReference>
<organism evidence="3 4">
    <name type="scientific">Paenibacillus alvei</name>
    <name type="common">Bacillus alvei</name>
    <dbReference type="NCBI Taxonomy" id="44250"/>
    <lineage>
        <taxon>Bacteria</taxon>
        <taxon>Bacillati</taxon>
        <taxon>Bacillota</taxon>
        <taxon>Bacilli</taxon>
        <taxon>Bacillales</taxon>
        <taxon>Paenibacillaceae</taxon>
        <taxon>Paenibacillus</taxon>
    </lineage>
</organism>
<feature type="compositionally biased region" description="Basic and acidic residues" evidence="1">
    <location>
        <begin position="125"/>
        <end position="149"/>
    </location>
</feature>
<evidence type="ECO:0000256" key="2">
    <source>
        <dbReference type="SAM" id="SignalP"/>
    </source>
</evidence>
<dbReference type="RefSeq" id="WP_138186738.1">
    <property type="nucleotide sequence ID" value="NZ_LS992241.1"/>
</dbReference>
<dbReference type="EMBL" id="LS992241">
    <property type="protein sequence ID" value="SYX84964.1"/>
    <property type="molecule type" value="Genomic_DNA"/>
</dbReference>
<reference evidence="4" key="1">
    <citation type="submission" date="2018-08" db="EMBL/GenBank/DDBJ databases">
        <authorList>
            <person name="Chevrot R."/>
        </authorList>
    </citation>
    <scope>NUCLEOTIDE SEQUENCE [LARGE SCALE GENOMIC DNA]</scope>
</reference>
<evidence type="ECO:0000256" key="1">
    <source>
        <dbReference type="SAM" id="MobiDB-lite"/>
    </source>
</evidence>
<evidence type="ECO:0000313" key="4">
    <source>
        <dbReference type="Proteomes" id="UP000304148"/>
    </source>
</evidence>
<gene>
    <name evidence="3" type="ORF">PBLR_13386</name>
</gene>
<name>A0A383REN7_PAEAL</name>
<evidence type="ECO:0000313" key="3">
    <source>
        <dbReference type="EMBL" id="SYX84964.1"/>
    </source>
</evidence>
<feature type="signal peptide" evidence="2">
    <location>
        <begin position="1"/>
        <end position="23"/>
    </location>
</feature>
<feature type="chain" id="PRO_5017021246" description="Lipoprotein" evidence="2">
    <location>
        <begin position="24"/>
        <end position="149"/>
    </location>
</feature>
<accession>A0A383REN7</accession>
<sequence>MKKISAIFLICVLVLVGCGGGQASKDEALALDYVNTYLNGTDKEAKKKFVEEKVHPEAMPLFAMGISLEIPEKNMYKNPKVIESTEYEKDGEKATIILLTGTVDGKDKEMIVLTMDGKIGFGFESDSKSESMKKSYDEMRSKFKTEPLK</sequence>
<feature type="region of interest" description="Disordered" evidence="1">
    <location>
        <begin position="124"/>
        <end position="149"/>
    </location>
</feature>
<dbReference type="PROSITE" id="PS51257">
    <property type="entry name" value="PROKAR_LIPOPROTEIN"/>
    <property type="match status" value="1"/>
</dbReference>
<evidence type="ECO:0008006" key="5">
    <source>
        <dbReference type="Google" id="ProtNLM"/>
    </source>
</evidence>
<dbReference type="AlphaFoldDB" id="A0A383REN7"/>
<keyword evidence="2" id="KW-0732">Signal</keyword>
<proteinExistence type="predicted"/>
<protein>
    <recommendedName>
        <fullName evidence="5">Lipoprotein</fullName>
    </recommendedName>
</protein>